<evidence type="ECO:0000313" key="1">
    <source>
        <dbReference type="EMBL" id="MBE8431800.1"/>
    </source>
</evidence>
<sequence>MCVFEPSDSKILLTCGVGDGFARIELVPTILEFVCKIVICGSSHILEIDL</sequence>
<protein>
    <submittedName>
        <fullName evidence="1">Uncharacterized protein</fullName>
    </submittedName>
</protein>
<dbReference type="EMBL" id="JADDXF010000064">
    <property type="protein sequence ID" value="MBE8431800.1"/>
    <property type="molecule type" value="Genomic_DNA"/>
</dbReference>
<accession>A0AA40WET9</accession>
<gene>
    <name evidence="1" type="ORF">IQB77_18565</name>
</gene>
<proteinExistence type="predicted"/>
<reference evidence="1" key="1">
    <citation type="submission" date="2020-10" db="EMBL/GenBank/DDBJ databases">
        <title>New Zealand Leptospira genomics.</title>
        <authorList>
            <person name="Wilkinson D.A."/>
            <person name="Nisa S."/>
            <person name="Moinet M."/>
            <person name="Benschop J."/>
        </authorList>
    </citation>
    <scope>NUCLEOTIDE SEQUENCE</scope>
    <source>
        <strain evidence="1">ESR8</strain>
    </source>
</reference>
<comment type="caution">
    <text evidence="1">The sequence shown here is derived from an EMBL/GenBank/DDBJ whole genome shotgun (WGS) entry which is preliminary data.</text>
</comment>
<dbReference type="AlphaFoldDB" id="A0AA40WET9"/>
<name>A0AA40WET9_LEPIR</name>
<dbReference type="RefSeq" id="WP_002070961.1">
    <property type="nucleotide sequence ID" value="NZ_CP186594.1"/>
</dbReference>
<evidence type="ECO:0000313" key="2">
    <source>
        <dbReference type="Proteomes" id="UP000644282"/>
    </source>
</evidence>
<organism evidence="1 2">
    <name type="scientific">Leptospira interrogans serovar Pomona</name>
    <dbReference type="NCBI Taxonomy" id="44276"/>
    <lineage>
        <taxon>Bacteria</taxon>
        <taxon>Pseudomonadati</taxon>
        <taxon>Spirochaetota</taxon>
        <taxon>Spirochaetia</taxon>
        <taxon>Leptospirales</taxon>
        <taxon>Leptospiraceae</taxon>
        <taxon>Leptospira</taxon>
    </lineage>
</organism>
<dbReference type="Proteomes" id="UP000644282">
    <property type="component" value="Unassembled WGS sequence"/>
</dbReference>